<protein>
    <submittedName>
        <fullName evidence="6">Uncharacterized protein</fullName>
    </submittedName>
</protein>
<dbReference type="PANTHER" id="PTHR30246:SF1">
    <property type="entry name" value="2-DEHYDRO-3-DEOXY-6-PHOSPHOGALACTONATE ALDOLASE-RELATED"/>
    <property type="match status" value="1"/>
</dbReference>
<dbReference type="Pfam" id="PF01081">
    <property type="entry name" value="Aldolase"/>
    <property type="match status" value="1"/>
</dbReference>
<sequence>MGAGTVLDEVTARMAIEAGAQFIVGPNFVPEVAKLCNRYQIVYIPGCQTAKEVIAAMEAGADIVKLFPGNIITPGGLKAMKGPLPQANLMPSGGVSVANVHEWLDNGAVAISVGCSLYQSSQKEVTSASKEITHQL</sequence>
<dbReference type="SUPFAM" id="SSF51569">
    <property type="entry name" value="Aldolase"/>
    <property type="match status" value="1"/>
</dbReference>
<gene>
    <name evidence="6" type="ORF">MUO14_23835</name>
</gene>
<comment type="similarity">
    <text evidence="2">Belongs to the KHG/KDPG aldolase family.</text>
</comment>
<evidence type="ECO:0000256" key="5">
    <source>
        <dbReference type="ARBA" id="ARBA00023277"/>
    </source>
</evidence>
<dbReference type="EMBL" id="CP095074">
    <property type="protein sequence ID" value="UOQ95792.1"/>
    <property type="molecule type" value="Genomic_DNA"/>
</dbReference>
<keyword evidence="5" id="KW-0119">Carbohydrate metabolism</keyword>
<evidence type="ECO:0000256" key="2">
    <source>
        <dbReference type="ARBA" id="ARBA00006906"/>
    </source>
</evidence>
<keyword evidence="7" id="KW-1185">Reference proteome</keyword>
<accession>A0ABY4H8B8</accession>
<dbReference type="InterPro" id="IPR013785">
    <property type="entry name" value="Aldolase_TIM"/>
</dbReference>
<keyword evidence="4" id="KW-0456">Lyase</keyword>
<evidence type="ECO:0000313" key="6">
    <source>
        <dbReference type="EMBL" id="UOQ95792.1"/>
    </source>
</evidence>
<reference evidence="6 7" key="1">
    <citation type="submission" date="2022-04" db="EMBL/GenBank/DDBJ databases">
        <title>Halobacillus sp. isolated from saltern.</title>
        <authorList>
            <person name="Won M."/>
            <person name="Lee C.-M."/>
            <person name="Woen H.-Y."/>
            <person name="Kwon S.-W."/>
        </authorList>
    </citation>
    <scope>NUCLEOTIDE SEQUENCE [LARGE SCALE GENOMIC DNA]</scope>
    <source>
        <strain evidence="6 7">SSTM10-2</strain>
    </source>
</reference>
<proteinExistence type="inferred from homology"/>
<evidence type="ECO:0000256" key="4">
    <source>
        <dbReference type="ARBA" id="ARBA00023239"/>
    </source>
</evidence>
<dbReference type="PANTHER" id="PTHR30246">
    <property type="entry name" value="2-KETO-3-DEOXY-6-PHOSPHOGLUCONATE ALDOLASE"/>
    <property type="match status" value="1"/>
</dbReference>
<evidence type="ECO:0000256" key="3">
    <source>
        <dbReference type="ARBA" id="ARBA00011233"/>
    </source>
</evidence>
<name>A0ABY4H8B8_9BACI</name>
<dbReference type="Proteomes" id="UP000831880">
    <property type="component" value="Chromosome"/>
</dbReference>
<evidence type="ECO:0000313" key="7">
    <source>
        <dbReference type="Proteomes" id="UP000831880"/>
    </source>
</evidence>
<evidence type="ECO:0000256" key="1">
    <source>
        <dbReference type="ARBA" id="ARBA00004761"/>
    </source>
</evidence>
<dbReference type="Gene3D" id="3.20.20.70">
    <property type="entry name" value="Aldolase class I"/>
    <property type="match status" value="1"/>
</dbReference>
<comment type="pathway">
    <text evidence="1">Carbohydrate acid metabolism.</text>
</comment>
<organism evidence="6 7">
    <name type="scientific">Halobacillus shinanisalinarum</name>
    <dbReference type="NCBI Taxonomy" id="2932258"/>
    <lineage>
        <taxon>Bacteria</taxon>
        <taxon>Bacillati</taxon>
        <taxon>Bacillota</taxon>
        <taxon>Bacilli</taxon>
        <taxon>Bacillales</taxon>
        <taxon>Bacillaceae</taxon>
        <taxon>Halobacillus</taxon>
    </lineage>
</organism>
<comment type="subunit">
    <text evidence="3">Homotrimer.</text>
</comment>
<dbReference type="InterPro" id="IPR000887">
    <property type="entry name" value="Aldlse_KDPG_KHG"/>
</dbReference>
<dbReference type="CDD" id="cd00452">
    <property type="entry name" value="KDPG_aldolase"/>
    <property type="match status" value="1"/>
</dbReference>